<comment type="caution">
    <text evidence="1">The sequence shown here is derived from an EMBL/GenBank/DDBJ whole genome shotgun (WGS) entry which is preliminary data.</text>
</comment>
<gene>
    <name evidence="1" type="ORF">HanXRQr2_Chr02g0063901</name>
</gene>
<dbReference type="AlphaFoldDB" id="A0A9K3JMC0"/>
<evidence type="ECO:0000313" key="2">
    <source>
        <dbReference type="Proteomes" id="UP000215914"/>
    </source>
</evidence>
<proteinExistence type="predicted"/>
<organism evidence="1 2">
    <name type="scientific">Helianthus annuus</name>
    <name type="common">Common sunflower</name>
    <dbReference type="NCBI Taxonomy" id="4232"/>
    <lineage>
        <taxon>Eukaryota</taxon>
        <taxon>Viridiplantae</taxon>
        <taxon>Streptophyta</taxon>
        <taxon>Embryophyta</taxon>
        <taxon>Tracheophyta</taxon>
        <taxon>Spermatophyta</taxon>
        <taxon>Magnoliopsida</taxon>
        <taxon>eudicotyledons</taxon>
        <taxon>Gunneridae</taxon>
        <taxon>Pentapetalae</taxon>
        <taxon>asterids</taxon>
        <taxon>campanulids</taxon>
        <taxon>Asterales</taxon>
        <taxon>Asteraceae</taxon>
        <taxon>Asteroideae</taxon>
        <taxon>Heliantheae alliance</taxon>
        <taxon>Heliantheae</taxon>
        <taxon>Helianthus</taxon>
    </lineage>
</organism>
<evidence type="ECO:0000313" key="1">
    <source>
        <dbReference type="EMBL" id="KAF5818336.1"/>
    </source>
</evidence>
<name>A0A9K3JMC0_HELAN</name>
<accession>A0A9K3JMC0</accession>
<dbReference type="Gramene" id="mRNA:HanXRQr2_Chr02g0063901">
    <property type="protein sequence ID" value="mRNA:HanXRQr2_Chr02g0063901"/>
    <property type="gene ID" value="HanXRQr2_Chr02g0063901"/>
</dbReference>
<reference evidence="1" key="1">
    <citation type="journal article" date="2017" name="Nature">
        <title>The sunflower genome provides insights into oil metabolism, flowering and Asterid evolution.</title>
        <authorList>
            <person name="Badouin H."/>
            <person name="Gouzy J."/>
            <person name="Grassa C.J."/>
            <person name="Murat F."/>
            <person name="Staton S.E."/>
            <person name="Cottret L."/>
            <person name="Lelandais-Briere C."/>
            <person name="Owens G.L."/>
            <person name="Carrere S."/>
            <person name="Mayjonade B."/>
            <person name="Legrand L."/>
            <person name="Gill N."/>
            <person name="Kane N.C."/>
            <person name="Bowers J.E."/>
            <person name="Hubner S."/>
            <person name="Bellec A."/>
            <person name="Berard A."/>
            <person name="Berges H."/>
            <person name="Blanchet N."/>
            <person name="Boniface M.C."/>
            <person name="Brunel D."/>
            <person name="Catrice O."/>
            <person name="Chaidir N."/>
            <person name="Claudel C."/>
            <person name="Donnadieu C."/>
            <person name="Faraut T."/>
            <person name="Fievet G."/>
            <person name="Helmstetter N."/>
            <person name="King M."/>
            <person name="Knapp S.J."/>
            <person name="Lai Z."/>
            <person name="Le Paslier M.C."/>
            <person name="Lippi Y."/>
            <person name="Lorenzon L."/>
            <person name="Mandel J.R."/>
            <person name="Marage G."/>
            <person name="Marchand G."/>
            <person name="Marquand E."/>
            <person name="Bret-Mestries E."/>
            <person name="Morien E."/>
            <person name="Nambeesan S."/>
            <person name="Nguyen T."/>
            <person name="Pegot-Espagnet P."/>
            <person name="Pouilly N."/>
            <person name="Raftis F."/>
            <person name="Sallet E."/>
            <person name="Schiex T."/>
            <person name="Thomas J."/>
            <person name="Vandecasteele C."/>
            <person name="Vares D."/>
            <person name="Vear F."/>
            <person name="Vautrin S."/>
            <person name="Crespi M."/>
            <person name="Mangin B."/>
            <person name="Burke J.M."/>
            <person name="Salse J."/>
            <person name="Munos S."/>
            <person name="Vincourt P."/>
            <person name="Rieseberg L.H."/>
            <person name="Langlade N.B."/>
        </authorList>
    </citation>
    <scope>NUCLEOTIDE SEQUENCE</scope>
    <source>
        <tissue evidence="1">Leaves</tissue>
    </source>
</reference>
<protein>
    <submittedName>
        <fullName evidence="1">Uncharacterized protein</fullName>
    </submittedName>
</protein>
<keyword evidence="2" id="KW-1185">Reference proteome</keyword>
<dbReference type="Proteomes" id="UP000215914">
    <property type="component" value="Unassembled WGS sequence"/>
</dbReference>
<reference evidence="1" key="2">
    <citation type="submission" date="2020-06" db="EMBL/GenBank/DDBJ databases">
        <title>Helianthus annuus Genome sequencing and assembly Release 2.</title>
        <authorList>
            <person name="Gouzy J."/>
            <person name="Langlade N."/>
            <person name="Munos S."/>
        </authorList>
    </citation>
    <scope>NUCLEOTIDE SEQUENCE</scope>
    <source>
        <tissue evidence="1">Leaves</tissue>
    </source>
</reference>
<sequence>MLWMKHHGIISVANSILNSNELDRTVAHLLVTARNDGYVQGYTECTHHVNNALRVNWDNSRSAMHGVDTEAAHAAAKNEYNNIHLPVMDLVTAALQSDDFVAHLKEVFPNEGDDDEDLE</sequence>
<dbReference type="EMBL" id="MNCJ02000317">
    <property type="protein sequence ID" value="KAF5818336.1"/>
    <property type="molecule type" value="Genomic_DNA"/>
</dbReference>